<dbReference type="Proteomes" id="UP000250079">
    <property type="component" value="Chromosome"/>
</dbReference>
<name>A0A2Z2P2W2_9GAMM</name>
<keyword evidence="2" id="KW-1185">Reference proteome</keyword>
<gene>
    <name evidence="1" type="primary">mnmC_2</name>
    <name evidence="1" type="ORF">IMCC3135_24295</name>
</gene>
<reference evidence="1 2" key="1">
    <citation type="submission" date="2016-12" db="EMBL/GenBank/DDBJ databases">
        <authorList>
            <person name="Song W.-J."/>
            <person name="Kurnit D.M."/>
        </authorList>
    </citation>
    <scope>NUCLEOTIDE SEQUENCE [LARGE SCALE GENOMIC DNA]</scope>
    <source>
        <strain evidence="1 2">IMCC3135</strain>
    </source>
</reference>
<dbReference type="Pfam" id="PF13450">
    <property type="entry name" value="NAD_binding_8"/>
    <property type="match status" value="1"/>
</dbReference>
<dbReference type="SUPFAM" id="SSF51905">
    <property type="entry name" value="FAD/NAD(P)-binding domain"/>
    <property type="match status" value="1"/>
</dbReference>
<dbReference type="InterPro" id="IPR036188">
    <property type="entry name" value="FAD/NAD-bd_sf"/>
</dbReference>
<organism evidence="1 2">
    <name type="scientific">Granulosicoccus antarcticus IMCC3135</name>
    <dbReference type="NCBI Taxonomy" id="1192854"/>
    <lineage>
        <taxon>Bacteria</taxon>
        <taxon>Pseudomonadati</taxon>
        <taxon>Pseudomonadota</taxon>
        <taxon>Gammaproteobacteria</taxon>
        <taxon>Chromatiales</taxon>
        <taxon>Granulosicoccaceae</taxon>
        <taxon>Granulosicoccus</taxon>
    </lineage>
</organism>
<accession>A0A2Z2P2W2</accession>
<dbReference type="EMBL" id="CP018632">
    <property type="protein sequence ID" value="ASJ74927.1"/>
    <property type="molecule type" value="Genomic_DNA"/>
</dbReference>
<dbReference type="EC" id="1.5.-.-" evidence="1"/>
<sequence length="436" mass="49309">MSPSKSTNYLIVGGGITGCVSALLLAEQGISVTLCESSSHLGGILRDHVSSGERFFTSCQYLSVNEPWFQLLPSTIRRELAEFEHSYGSVTDFEQHCMTTRSMAMPVFATEKVRLEEFSANLDNATLSSRLSFYPEFVEKNLRSWVRRYGVEPESVSGENAAALQISRVHLANHDAAVTVLKQQPDYDASLALPFKYRHPDQSIQAALPTEGFDAFFELLENYMISRGIQVMKNKPIKLRKNGMKIQFWSRSERMDYFDNLIWACNPNPLLRGLEFPALDNVHGKSETHFYDLDLSEGSVDTCYYQIFSDQTDINRLFTYSVAGKPKLTVECFAGNRDKDQISTEVHILLRKLGHEHTINWQSSTKEKRYIFYSESDKAILSQLAAAQTINNCRILDAGWLDFGRNAKINRIMDQIDQGNETHDALSGDIRMSAAS</sequence>
<dbReference type="Gene3D" id="3.50.50.60">
    <property type="entry name" value="FAD/NAD(P)-binding domain"/>
    <property type="match status" value="1"/>
</dbReference>
<dbReference type="PROSITE" id="PS51257">
    <property type="entry name" value="PROKAR_LIPOPROTEIN"/>
    <property type="match status" value="1"/>
</dbReference>
<dbReference type="OrthoDB" id="103324at2"/>
<dbReference type="AlphaFoldDB" id="A0A2Z2P2W2"/>
<protein>
    <submittedName>
        <fullName evidence="1">tRNA 5-methylaminomethyl-2-thiouridine biosynthesis bifunctional protein MnmC</fullName>
        <ecNumber evidence="1">1.5.-.-</ecNumber>
    </submittedName>
</protein>
<keyword evidence="1" id="KW-0560">Oxidoreductase</keyword>
<proteinExistence type="predicted"/>
<dbReference type="RefSeq" id="WP_088919899.1">
    <property type="nucleotide sequence ID" value="NZ_CP018632.1"/>
</dbReference>
<dbReference type="GO" id="GO:0016491">
    <property type="term" value="F:oxidoreductase activity"/>
    <property type="evidence" value="ECO:0007669"/>
    <property type="project" value="UniProtKB-KW"/>
</dbReference>
<evidence type="ECO:0000313" key="2">
    <source>
        <dbReference type="Proteomes" id="UP000250079"/>
    </source>
</evidence>
<evidence type="ECO:0000313" key="1">
    <source>
        <dbReference type="EMBL" id="ASJ74927.1"/>
    </source>
</evidence>
<dbReference type="KEGG" id="gai:IMCC3135_24295"/>